<dbReference type="KEGG" id="dpl:KGM_211655A"/>
<sequence length="19" mass="1992">MEGIRGEGMAAAESKGRLE</sequence>
<dbReference type="AlphaFoldDB" id="A0A212EHQ7"/>
<gene>
    <name evidence="1" type="ORF">KGM_211655A</name>
</gene>
<accession>A0A212EHQ7</accession>
<dbReference type="InParanoid" id="A0A212EHQ7"/>
<proteinExistence type="predicted"/>
<evidence type="ECO:0000313" key="1">
    <source>
        <dbReference type="EMBL" id="OWR41019.1"/>
    </source>
</evidence>
<feature type="non-terminal residue" evidence="1">
    <location>
        <position position="19"/>
    </location>
</feature>
<protein>
    <submittedName>
        <fullName evidence="1">Cuticular protein hypothetical 12</fullName>
    </submittedName>
</protein>
<comment type="caution">
    <text evidence="1">The sequence shown here is derived from an EMBL/GenBank/DDBJ whole genome shotgun (WGS) entry which is preliminary data.</text>
</comment>
<dbReference type="Proteomes" id="UP000007151">
    <property type="component" value="Unassembled WGS sequence"/>
</dbReference>
<name>A0A212EHQ7_DANPL</name>
<dbReference type="EMBL" id="AGBW02014819">
    <property type="protein sequence ID" value="OWR41019.1"/>
    <property type="molecule type" value="Genomic_DNA"/>
</dbReference>
<evidence type="ECO:0000313" key="2">
    <source>
        <dbReference type="Proteomes" id="UP000007151"/>
    </source>
</evidence>
<reference evidence="1 2" key="1">
    <citation type="journal article" date="2011" name="Cell">
        <title>The monarch butterfly genome yields insights into long-distance migration.</title>
        <authorList>
            <person name="Zhan S."/>
            <person name="Merlin C."/>
            <person name="Boore J.L."/>
            <person name="Reppert S.M."/>
        </authorList>
    </citation>
    <scope>NUCLEOTIDE SEQUENCE [LARGE SCALE GENOMIC DNA]</scope>
    <source>
        <strain evidence="1">F-2</strain>
    </source>
</reference>
<organism evidence="1 2">
    <name type="scientific">Danaus plexippus plexippus</name>
    <dbReference type="NCBI Taxonomy" id="278856"/>
    <lineage>
        <taxon>Eukaryota</taxon>
        <taxon>Metazoa</taxon>
        <taxon>Ecdysozoa</taxon>
        <taxon>Arthropoda</taxon>
        <taxon>Hexapoda</taxon>
        <taxon>Insecta</taxon>
        <taxon>Pterygota</taxon>
        <taxon>Neoptera</taxon>
        <taxon>Endopterygota</taxon>
        <taxon>Lepidoptera</taxon>
        <taxon>Glossata</taxon>
        <taxon>Ditrysia</taxon>
        <taxon>Papilionoidea</taxon>
        <taxon>Nymphalidae</taxon>
        <taxon>Danainae</taxon>
        <taxon>Danaini</taxon>
        <taxon>Danaina</taxon>
        <taxon>Danaus</taxon>
        <taxon>Danaus</taxon>
    </lineage>
</organism>
<keyword evidence="2" id="KW-1185">Reference proteome</keyword>